<dbReference type="GO" id="GO:0047617">
    <property type="term" value="F:fatty acyl-CoA hydrolase activity"/>
    <property type="evidence" value="ECO:0007669"/>
    <property type="project" value="TreeGrafter"/>
</dbReference>
<dbReference type="PANTHER" id="PTHR31793">
    <property type="entry name" value="4-HYDROXYBENZOYL-COA THIOESTERASE FAMILY MEMBER"/>
    <property type="match status" value="1"/>
</dbReference>
<keyword evidence="2" id="KW-0378">Hydrolase</keyword>
<reference evidence="3" key="1">
    <citation type="submission" date="2021-01" db="EMBL/GenBank/DDBJ databases">
        <title>Modified the classification status of verrucomicrobia.</title>
        <authorList>
            <person name="Feng X."/>
        </authorList>
    </citation>
    <scope>NUCLEOTIDE SEQUENCE</scope>
    <source>
        <strain evidence="3">_KCTC 22039</strain>
    </source>
</reference>
<dbReference type="PANTHER" id="PTHR31793:SF27">
    <property type="entry name" value="NOVEL THIOESTERASE SUPERFAMILY DOMAIN AND SAPOSIN A-TYPE DOMAIN CONTAINING PROTEIN (0610012H03RIK)"/>
    <property type="match status" value="1"/>
</dbReference>
<evidence type="ECO:0000313" key="4">
    <source>
        <dbReference type="Proteomes" id="UP000624703"/>
    </source>
</evidence>
<evidence type="ECO:0000256" key="2">
    <source>
        <dbReference type="ARBA" id="ARBA00022801"/>
    </source>
</evidence>
<evidence type="ECO:0000313" key="3">
    <source>
        <dbReference type="EMBL" id="MBK1792836.1"/>
    </source>
</evidence>
<accession>A0A8J7SM95</accession>
<name>A0A8J7SM95_9BACT</name>
<dbReference type="Proteomes" id="UP000624703">
    <property type="component" value="Unassembled WGS sequence"/>
</dbReference>
<proteinExistence type="inferred from homology"/>
<protein>
    <submittedName>
        <fullName evidence="3">Acyl-CoA thioesterase</fullName>
    </submittedName>
</protein>
<dbReference type="Gene3D" id="3.10.129.10">
    <property type="entry name" value="Hotdog Thioesterase"/>
    <property type="match status" value="1"/>
</dbReference>
<dbReference type="Pfam" id="PF13279">
    <property type="entry name" value="4HBT_2"/>
    <property type="match status" value="1"/>
</dbReference>
<dbReference type="InterPro" id="IPR050563">
    <property type="entry name" value="4-hydroxybenzoyl-CoA_TE"/>
</dbReference>
<sequence length="122" mass="13165">MPSLTVTRKVAFSDTDAAGVVHFSKILCYAEDAEHELLESLGLAVFQNCGWPRVHIDCDYRAPLVFGDIASIDIELAETGRTSVSWKFSIKKGGQLIATGTSKNVYLDAKGIPQPIPAALLS</sequence>
<evidence type="ECO:0000256" key="1">
    <source>
        <dbReference type="ARBA" id="ARBA00005953"/>
    </source>
</evidence>
<comment type="caution">
    <text evidence="3">The sequence shown here is derived from an EMBL/GenBank/DDBJ whole genome shotgun (WGS) entry which is preliminary data.</text>
</comment>
<dbReference type="EMBL" id="JAENIM010000047">
    <property type="protein sequence ID" value="MBK1792836.1"/>
    <property type="molecule type" value="Genomic_DNA"/>
</dbReference>
<organism evidence="3 4">
    <name type="scientific">Persicirhabdus sediminis</name>
    <dbReference type="NCBI Taxonomy" id="454144"/>
    <lineage>
        <taxon>Bacteria</taxon>
        <taxon>Pseudomonadati</taxon>
        <taxon>Verrucomicrobiota</taxon>
        <taxon>Verrucomicrobiia</taxon>
        <taxon>Verrucomicrobiales</taxon>
        <taxon>Verrucomicrobiaceae</taxon>
        <taxon>Persicirhabdus</taxon>
    </lineage>
</organism>
<keyword evidence="4" id="KW-1185">Reference proteome</keyword>
<dbReference type="RefSeq" id="WP_200312841.1">
    <property type="nucleotide sequence ID" value="NZ_JAENIM010000047.1"/>
</dbReference>
<comment type="similarity">
    <text evidence="1">Belongs to the 4-hydroxybenzoyl-CoA thioesterase family.</text>
</comment>
<dbReference type="SUPFAM" id="SSF54637">
    <property type="entry name" value="Thioesterase/thiol ester dehydrase-isomerase"/>
    <property type="match status" value="1"/>
</dbReference>
<dbReference type="CDD" id="cd00586">
    <property type="entry name" value="4HBT"/>
    <property type="match status" value="1"/>
</dbReference>
<dbReference type="AlphaFoldDB" id="A0A8J7SM95"/>
<gene>
    <name evidence="3" type="ORF">JIN82_16850</name>
</gene>
<dbReference type="InterPro" id="IPR029069">
    <property type="entry name" value="HotDog_dom_sf"/>
</dbReference>